<comment type="caution">
    <text evidence="2">The sequence shown here is derived from an EMBL/GenBank/DDBJ whole genome shotgun (WGS) entry which is preliminary data.</text>
</comment>
<dbReference type="AlphaFoldDB" id="A0A8H3BEF6"/>
<protein>
    <recommendedName>
        <fullName evidence="4">Geranylgeranyl pyrophosphate synthetase</fullName>
    </recommendedName>
</protein>
<name>A0A8H3BEF6_9AGAM</name>
<feature type="compositionally biased region" description="Polar residues" evidence="1">
    <location>
        <begin position="170"/>
        <end position="193"/>
    </location>
</feature>
<evidence type="ECO:0000313" key="3">
    <source>
        <dbReference type="Proteomes" id="UP000663850"/>
    </source>
</evidence>
<sequence length="434" mass="48746">MPLPLLSGLSKVAATIPPPSGNTDDTPVEVTNLKALGSYNWIEDEVPTIAIPGRPATWKDQPIPIRLREDLGAPFFDENLARNISFPLEPDLLAIEVSQAADPEFDLSKENIDIVTNRNNLRKLVNFANSGGKNGGSYTDKFRIDAQLALNGRTMILTRYEKPRYKPQAPVQQQNDDPPQGNRPEQNNGQSQYKPFIGFDHIFERMCTEELPTIHAAGSSGSNVSLRPVGYHRIVRYDLLGLRFLVRSRVDSMLQGSAHPQLESTSETEIDSLSNALEKARLEPDSEPSEVSTPLLQGEESGVRYVKFGEHVSQDLLMDIKLAPNGRVNWKNAYPQYFLSQTPKLRVATRATVRGQDFVAQLKTYDPDSLKIEHDLQSQRFRNLAFVLKQMRQILQAHGSSQPLAFVWTQRGGMKVYKIEEKSKYLSDKGLSKF</sequence>
<dbReference type="EMBL" id="CAJMWZ010002361">
    <property type="protein sequence ID" value="CAE6454444.1"/>
    <property type="molecule type" value="Genomic_DNA"/>
</dbReference>
<dbReference type="PANTHER" id="PTHR35179">
    <property type="entry name" value="PROTEIN CBG02620"/>
    <property type="match status" value="1"/>
</dbReference>
<feature type="region of interest" description="Disordered" evidence="1">
    <location>
        <begin position="162"/>
        <end position="193"/>
    </location>
</feature>
<gene>
    <name evidence="2" type="ORF">RDB_LOCUS43889</name>
</gene>
<organism evidence="2 3">
    <name type="scientific">Rhizoctonia solani</name>
    <dbReference type="NCBI Taxonomy" id="456999"/>
    <lineage>
        <taxon>Eukaryota</taxon>
        <taxon>Fungi</taxon>
        <taxon>Dikarya</taxon>
        <taxon>Basidiomycota</taxon>
        <taxon>Agaricomycotina</taxon>
        <taxon>Agaricomycetes</taxon>
        <taxon>Cantharellales</taxon>
        <taxon>Ceratobasidiaceae</taxon>
        <taxon>Rhizoctonia</taxon>
    </lineage>
</organism>
<dbReference type="Proteomes" id="UP000663850">
    <property type="component" value="Unassembled WGS sequence"/>
</dbReference>
<dbReference type="PANTHER" id="PTHR35179:SF2">
    <property type="entry name" value="START DOMAIN-CONTAINING PROTEIN"/>
    <property type="match status" value="1"/>
</dbReference>
<accession>A0A8H3BEF6</accession>
<reference evidence="2" key="1">
    <citation type="submission" date="2021-01" db="EMBL/GenBank/DDBJ databases">
        <authorList>
            <person name="Kaushik A."/>
        </authorList>
    </citation>
    <scope>NUCLEOTIDE SEQUENCE</scope>
    <source>
        <strain evidence="2">Type strain: AG8-Rh-89/</strain>
    </source>
</reference>
<evidence type="ECO:0000313" key="2">
    <source>
        <dbReference type="EMBL" id="CAE6454444.1"/>
    </source>
</evidence>
<evidence type="ECO:0008006" key="4">
    <source>
        <dbReference type="Google" id="ProtNLM"/>
    </source>
</evidence>
<proteinExistence type="predicted"/>
<evidence type="ECO:0000256" key="1">
    <source>
        <dbReference type="SAM" id="MobiDB-lite"/>
    </source>
</evidence>